<dbReference type="AlphaFoldDB" id="A0A378NR93"/>
<accession>A0A378NR93</accession>
<proteinExistence type="predicted"/>
<dbReference type="Proteomes" id="UP000255234">
    <property type="component" value="Unassembled WGS sequence"/>
</dbReference>
<gene>
    <name evidence="2" type="ORF">NCTC10571_01050</name>
</gene>
<dbReference type="RefSeq" id="WP_018999014.1">
    <property type="nucleotide sequence ID" value="NZ_UGPP01000001.1"/>
</dbReference>
<evidence type="ECO:0000313" key="2">
    <source>
        <dbReference type="EMBL" id="STY70900.1"/>
    </source>
</evidence>
<keyword evidence="1" id="KW-0472">Membrane</keyword>
<organism evidence="2 3">
    <name type="scientific">Megamonas hypermegale</name>
    <dbReference type="NCBI Taxonomy" id="158847"/>
    <lineage>
        <taxon>Bacteria</taxon>
        <taxon>Bacillati</taxon>
        <taxon>Bacillota</taxon>
        <taxon>Negativicutes</taxon>
        <taxon>Selenomonadales</taxon>
        <taxon>Selenomonadaceae</taxon>
        <taxon>Megamonas</taxon>
    </lineage>
</organism>
<reference evidence="2 3" key="1">
    <citation type="submission" date="2018-06" db="EMBL/GenBank/DDBJ databases">
        <authorList>
            <consortium name="Pathogen Informatics"/>
            <person name="Doyle S."/>
        </authorList>
    </citation>
    <scope>NUCLEOTIDE SEQUENCE [LARGE SCALE GENOMIC DNA]</scope>
    <source>
        <strain evidence="2 3">NCTC10571</strain>
    </source>
</reference>
<name>A0A378NR93_9FIRM</name>
<dbReference type="EMBL" id="UGPP01000001">
    <property type="protein sequence ID" value="STY70900.1"/>
    <property type="molecule type" value="Genomic_DNA"/>
</dbReference>
<keyword evidence="1" id="KW-0812">Transmembrane</keyword>
<evidence type="ECO:0008006" key="4">
    <source>
        <dbReference type="Google" id="ProtNLM"/>
    </source>
</evidence>
<feature type="transmembrane region" description="Helical" evidence="1">
    <location>
        <begin position="19"/>
        <end position="43"/>
    </location>
</feature>
<protein>
    <recommendedName>
        <fullName evidence="4">LITAF domain-containing protein</fullName>
    </recommendedName>
</protein>
<keyword evidence="1" id="KW-1133">Transmembrane helix</keyword>
<evidence type="ECO:0000313" key="3">
    <source>
        <dbReference type="Proteomes" id="UP000255234"/>
    </source>
</evidence>
<sequence length="60" mass="7183">MKYCPYCNQMVSPVKRPSWFLFIFLSVITGGSWIFIYAIYYFLFKKEQCPICGGKDLRKR</sequence>
<evidence type="ECO:0000256" key="1">
    <source>
        <dbReference type="SAM" id="Phobius"/>
    </source>
</evidence>